<dbReference type="AlphaFoldDB" id="A0A1H7XQD4"/>
<dbReference type="Proteomes" id="UP000198553">
    <property type="component" value="Unassembled WGS sequence"/>
</dbReference>
<evidence type="ECO:0000313" key="2">
    <source>
        <dbReference type="Proteomes" id="UP000198553"/>
    </source>
</evidence>
<dbReference type="RefSeq" id="WP_090741445.1">
    <property type="nucleotide sequence ID" value="NZ_FOBW01000002.1"/>
</dbReference>
<dbReference type="EMBL" id="FOBW01000002">
    <property type="protein sequence ID" value="SEM35951.1"/>
    <property type="molecule type" value="Genomic_DNA"/>
</dbReference>
<dbReference type="STRING" id="930146.SAMN05192533_102316"/>
<evidence type="ECO:0000313" key="1">
    <source>
        <dbReference type="EMBL" id="SEM35951.1"/>
    </source>
</evidence>
<reference evidence="2" key="1">
    <citation type="submission" date="2016-10" db="EMBL/GenBank/DDBJ databases">
        <authorList>
            <person name="Varghese N."/>
            <person name="Submissions S."/>
        </authorList>
    </citation>
    <scope>NUCLEOTIDE SEQUENCE [LARGE SCALE GENOMIC DNA]</scope>
    <source>
        <strain evidence="2">B48,IBRC-M 10115,DSM 25386,CECT 8001</strain>
    </source>
</reference>
<gene>
    <name evidence="1" type="ORF">SAMN05192533_102316</name>
</gene>
<name>A0A1H7XQD4_9BACI</name>
<keyword evidence="2" id="KW-1185">Reference proteome</keyword>
<accession>A0A1H7XQD4</accession>
<sequence length="104" mass="12926">MSWEIRIRKNKYIYFVLRYYHAQKTKQLREEKMEEFLLQELTRGEAWDKAVRKVSTKYTYKTIGNVENPSTKEFIDREFSEEEKQDIYQKIHEVQKRILLQEEE</sequence>
<proteinExistence type="predicted"/>
<protein>
    <submittedName>
        <fullName evidence="1">Uncharacterized protein</fullName>
    </submittedName>
</protein>
<organism evidence="1 2">
    <name type="scientific">Mesobacillus persicus</name>
    <dbReference type="NCBI Taxonomy" id="930146"/>
    <lineage>
        <taxon>Bacteria</taxon>
        <taxon>Bacillati</taxon>
        <taxon>Bacillota</taxon>
        <taxon>Bacilli</taxon>
        <taxon>Bacillales</taxon>
        <taxon>Bacillaceae</taxon>
        <taxon>Mesobacillus</taxon>
    </lineage>
</organism>